<sequence>MEITQPSIVLPLMARLMGPYETQSLQGGPLSNT</sequence>
<protein>
    <submittedName>
        <fullName evidence="1">Uncharacterized protein</fullName>
    </submittedName>
</protein>
<proteinExistence type="predicted"/>
<feature type="non-terminal residue" evidence="1">
    <location>
        <position position="33"/>
    </location>
</feature>
<gene>
    <name evidence="1" type="ORF">METZ01_LOCUS343752</name>
</gene>
<dbReference type="EMBL" id="UINC01118039">
    <property type="protein sequence ID" value="SVC90898.1"/>
    <property type="molecule type" value="Genomic_DNA"/>
</dbReference>
<name>A0A382R1E1_9ZZZZ</name>
<reference evidence="1" key="1">
    <citation type="submission" date="2018-05" db="EMBL/GenBank/DDBJ databases">
        <authorList>
            <person name="Lanie J.A."/>
            <person name="Ng W.-L."/>
            <person name="Kazmierczak K.M."/>
            <person name="Andrzejewski T.M."/>
            <person name="Davidsen T.M."/>
            <person name="Wayne K.J."/>
            <person name="Tettelin H."/>
            <person name="Glass J.I."/>
            <person name="Rusch D."/>
            <person name="Podicherti R."/>
            <person name="Tsui H.-C.T."/>
            <person name="Winkler M.E."/>
        </authorList>
    </citation>
    <scope>NUCLEOTIDE SEQUENCE</scope>
</reference>
<evidence type="ECO:0000313" key="1">
    <source>
        <dbReference type="EMBL" id="SVC90898.1"/>
    </source>
</evidence>
<organism evidence="1">
    <name type="scientific">marine metagenome</name>
    <dbReference type="NCBI Taxonomy" id="408172"/>
    <lineage>
        <taxon>unclassified sequences</taxon>
        <taxon>metagenomes</taxon>
        <taxon>ecological metagenomes</taxon>
    </lineage>
</organism>
<dbReference type="AlphaFoldDB" id="A0A382R1E1"/>
<accession>A0A382R1E1</accession>